<gene>
    <name evidence="3" type="ORF">FHR87_001461</name>
</gene>
<dbReference type="RefSeq" id="WP_183166028.1">
    <property type="nucleotide sequence ID" value="NZ_JACHXI010000005.1"/>
</dbReference>
<evidence type="ECO:0000259" key="1">
    <source>
        <dbReference type="Pfam" id="PF04773"/>
    </source>
</evidence>
<keyword evidence="3" id="KW-0812">Transmembrane</keyword>
<keyword evidence="4" id="KW-1185">Reference proteome</keyword>
<proteinExistence type="predicted"/>
<dbReference type="PIRSF" id="PIRSF018266">
    <property type="entry name" value="FecR"/>
    <property type="match status" value="1"/>
</dbReference>
<dbReference type="Proteomes" id="UP000549250">
    <property type="component" value="Unassembled WGS sequence"/>
</dbReference>
<dbReference type="PANTHER" id="PTHR30273:SF2">
    <property type="entry name" value="PROTEIN FECR"/>
    <property type="match status" value="1"/>
</dbReference>
<dbReference type="PANTHER" id="PTHR30273">
    <property type="entry name" value="PERIPLASMIC SIGNAL SENSOR AND SIGMA FACTOR ACTIVATOR FECR-RELATED"/>
    <property type="match status" value="1"/>
</dbReference>
<dbReference type="InterPro" id="IPR006860">
    <property type="entry name" value="FecR"/>
</dbReference>
<organism evidence="3 4">
    <name type="scientific">Azomonas macrocytogenes</name>
    <name type="common">Azotobacter macrocytogenes</name>
    <dbReference type="NCBI Taxonomy" id="69962"/>
    <lineage>
        <taxon>Bacteria</taxon>
        <taxon>Pseudomonadati</taxon>
        <taxon>Pseudomonadota</taxon>
        <taxon>Gammaproteobacteria</taxon>
        <taxon>Pseudomonadales</taxon>
        <taxon>Pseudomonadaceae</taxon>
        <taxon>Azomonas</taxon>
    </lineage>
</organism>
<protein>
    <submittedName>
        <fullName evidence="3">Transmembrane sensor</fullName>
    </submittedName>
</protein>
<keyword evidence="3" id="KW-0472">Membrane</keyword>
<comment type="caution">
    <text evidence="3">The sequence shown here is derived from an EMBL/GenBank/DDBJ whole genome shotgun (WGS) entry which is preliminary data.</text>
</comment>
<reference evidence="3 4" key="1">
    <citation type="submission" date="2020-08" db="EMBL/GenBank/DDBJ databases">
        <title>Genomic Encyclopedia of Type Strains, Phase III (KMG-III): the genomes of soil and plant-associated and newly described type strains.</title>
        <authorList>
            <person name="Whitman W."/>
        </authorList>
    </citation>
    <scope>NUCLEOTIDE SEQUENCE [LARGE SCALE GENOMIC DNA]</scope>
    <source>
        <strain evidence="3 4">CECT 4462</strain>
    </source>
</reference>
<dbReference type="Pfam" id="PF04773">
    <property type="entry name" value="FecR"/>
    <property type="match status" value="1"/>
</dbReference>
<feature type="domain" description="FecR N-terminal" evidence="2">
    <location>
        <begin position="11"/>
        <end position="51"/>
    </location>
</feature>
<feature type="domain" description="FecR protein" evidence="1">
    <location>
        <begin position="119"/>
        <end position="210"/>
    </location>
</feature>
<dbReference type="Pfam" id="PF16220">
    <property type="entry name" value="DUF4880"/>
    <property type="match status" value="1"/>
</dbReference>
<dbReference type="AlphaFoldDB" id="A0A839T3L1"/>
<dbReference type="GO" id="GO:0016989">
    <property type="term" value="F:sigma factor antagonist activity"/>
    <property type="evidence" value="ECO:0007669"/>
    <property type="project" value="TreeGrafter"/>
</dbReference>
<sequence>MNRTEPDGPTQAAVDWVIRLDPSRSTQADRQAFTAWLAADPCHEAAWQRVSGLLQQPFSDLQNAETRHPGQLTAARRALNTPASPQRRRLLGGLSMLALGLGGTAAVNRIMPLNGLLADHHTATGTRKTVTLADGSRLILNARSAADIHFDNVRRLVQLYDGELLVQVAADPLRPFLVITDHGQVRALGTQFLVRRDSDRSLVSVLEHEVQLENEAGRQARLQSGQAVWFDNQGFQPAMNGLQTRASWANGYLEVQDEPLGNLIEALRPYYLGLLRISPAAAQIRTFGIFQLDDIQQTLCSLAETLPVRVSSYGPLLTMIEQA</sequence>
<dbReference type="InterPro" id="IPR032623">
    <property type="entry name" value="FecR_N"/>
</dbReference>
<dbReference type="InterPro" id="IPR012373">
    <property type="entry name" value="Ferrdict_sens_TM"/>
</dbReference>
<evidence type="ECO:0000313" key="4">
    <source>
        <dbReference type="Proteomes" id="UP000549250"/>
    </source>
</evidence>
<dbReference type="EMBL" id="JACHXI010000005">
    <property type="protein sequence ID" value="MBB3103066.1"/>
    <property type="molecule type" value="Genomic_DNA"/>
</dbReference>
<evidence type="ECO:0000313" key="3">
    <source>
        <dbReference type="EMBL" id="MBB3103066.1"/>
    </source>
</evidence>
<evidence type="ECO:0000259" key="2">
    <source>
        <dbReference type="Pfam" id="PF16220"/>
    </source>
</evidence>
<name>A0A839T3L1_AZOMA</name>
<accession>A0A839T3L1</accession>
<dbReference type="Gene3D" id="2.60.120.1440">
    <property type="match status" value="1"/>
</dbReference>